<proteinExistence type="predicted"/>
<evidence type="ECO:0000313" key="1">
    <source>
        <dbReference type="EMBL" id="GCB02316.1"/>
    </source>
</evidence>
<keyword evidence="2" id="KW-1185">Reference proteome</keyword>
<name>A0A401K0M5_9PROT</name>
<gene>
    <name evidence="1" type="ORF">SFMTTN_3425</name>
</gene>
<dbReference type="EMBL" id="BGOW01000047">
    <property type="protein sequence ID" value="GCB02316.1"/>
    <property type="molecule type" value="Genomic_DNA"/>
</dbReference>
<sequence length="50" mass="5532">MRGIFSRRGQVLASENSRFIVNDSAFPALPFFFEASGQPVFALANPTRLT</sequence>
<organism evidence="1 2">
    <name type="scientific">Sulfuriferula multivorans</name>
    <dbReference type="NCBI Taxonomy" id="1559896"/>
    <lineage>
        <taxon>Bacteria</taxon>
        <taxon>Pseudomonadati</taxon>
        <taxon>Pseudomonadota</taxon>
        <taxon>Betaproteobacteria</taxon>
        <taxon>Nitrosomonadales</taxon>
        <taxon>Sulfuricellaceae</taxon>
        <taxon>Sulfuriferula</taxon>
    </lineage>
</organism>
<evidence type="ECO:0000313" key="2">
    <source>
        <dbReference type="Proteomes" id="UP000286806"/>
    </source>
</evidence>
<accession>A0A401K0M5</accession>
<dbReference type="Proteomes" id="UP000286806">
    <property type="component" value="Unassembled WGS sequence"/>
</dbReference>
<dbReference type="AlphaFoldDB" id="A0A401K0M5"/>
<reference evidence="1 2" key="1">
    <citation type="journal article" date="2019" name="Front. Microbiol.">
        <title>Genomes of Neutrophilic Sulfur-Oxidizing Chemolithoautotrophs Representing 9 Proteobacterial Species From 8 Genera.</title>
        <authorList>
            <person name="Watanabe T."/>
            <person name="Kojima H."/>
            <person name="Umezawa K."/>
            <person name="Hori C."/>
            <person name="Takasuka T.E."/>
            <person name="Kato Y."/>
            <person name="Fukui M."/>
        </authorList>
    </citation>
    <scope>NUCLEOTIDE SEQUENCE [LARGE SCALE GENOMIC DNA]</scope>
    <source>
        <strain evidence="1 2">TTN</strain>
    </source>
</reference>
<protein>
    <submittedName>
        <fullName evidence="1">Uncharacterized protein</fullName>
    </submittedName>
</protein>
<comment type="caution">
    <text evidence="1">The sequence shown here is derived from an EMBL/GenBank/DDBJ whole genome shotgun (WGS) entry which is preliminary data.</text>
</comment>